<dbReference type="AlphaFoldDB" id="A0A9P6G4B7"/>
<feature type="transmembrane region" description="Helical" evidence="6">
    <location>
        <begin position="82"/>
        <end position="106"/>
    </location>
</feature>
<evidence type="ECO:0000313" key="8">
    <source>
        <dbReference type="EMBL" id="KAF9586041.1"/>
    </source>
</evidence>
<dbReference type="GO" id="GO:0016020">
    <property type="term" value="C:membrane"/>
    <property type="evidence" value="ECO:0007669"/>
    <property type="project" value="UniProtKB-SubCell"/>
</dbReference>
<gene>
    <name evidence="8" type="primary">CAS42_4</name>
    <name evidence="8" type="ORF">BGW38_010243</name>
</gene>
<comment type="caution">
    <text evidence="8">The sequence shown here is derived from an EMBL/GenBank/DDBJ whole genome shotgun (WGS) entry which is preliminary data.</text>
</comment>
<keyword evidence="3 6" id="KW-1133">Transmembrane helix</keyword>
<feature type="region of interest" description="Disordered" evidence="5">
    <location>
        <begin position="198"/>
        <end position="242"/>
    </location>
</feature>
<keyword evidence="2 6" id="KW-0812">Transmembrane</keyword>
<dbReference type="InterPro" id="IPR050186">
    <property type="entry name" value="TPT_transporter"/>
</dbReference>
<feature type="transmembrane region" description="Helical" evidence="6">
    <location>
        <begin position="12"/>
        <end position="30"/>
    </location>
</feature>
<evidence type="ECO:0000256" key="6">
    <source>
        <dbReference type="SAM" id="Phobius"/>
    </source>
</evidence>
<dbReference type="InterPro" id="IPR004853">
    <property type="entry name" value="Sugar_P_trans_dom"/>
</dbReference>
<feature type="transmembrane region" description="Helical" evidence="6">
    <location>
        <begin position="51"/>
        <end position="70"/>
    </location>
</feature>
<dbReference type="InterPro" id="IPR037185">
    <property type="entry name" value="EmrE-like"/>
</dbReference>
<organism evidence="8 9">
    <name type="scientific">Lunasporangiospora selenospora</name>
    <dbReference type="NCBI Taxonomy" id="979761"/>
    <lineage>
        <taxon>Eukaryota</taxon>
        <taxon>Fungi</taxon>
        <taxon>Fungi incertae sedis</taxon>
        <taxon>Mucoromycota</taxon>
        <taxon>Mortierellomycotina</taxon>
        <taxon>Mortierellomycetes</taxon>
        <taxon>Mortierellales</taxon>
        <taxon>Mortierellaceae</taxon>
        <taxon>Lunasporangiospora</taxon>
    </lineage>
</organism>
<dbReference type="PANTHER" id="PTHR11132">
    <property type="entry name" value="SOLUTE CARRIER FAMILY 35"/>
    <property type="match status" value="1"/>
</dbReference>
<evidence type="ECO:0000256" key="4">
    <source>
        <dbReference type="ARBA" id="ARBA00023136"/>
    </source>
</evidence>
<dbReference type="SUPFAM" id="SSF103481">
    <property type="entry name" value="Multidrug resistance efflux transporter EmrE"/>
    <property type="match status" value="1"/>
</dbReference>
<feature type="compositionally biased region" description="Basic residues" evidence="5">
    <location>
        <begin position="199"/>
        <end position="214"/>
    </location>
</feature>
<reference evidence="8" key="1">
    <citation type="journal article" date="2020" name="Fungal Divers.">
        <title>Resolving the Mortierellaceae phylogeny through synthesis of multi-gene phylogenetics and phylogenomics.</title>
        <authorList>
            <person name="Vandepol N."/>
            <person name="Liber J."/>
            <person name="Desiro A."/>
            <person name="Na H."/>
            <person name="Kennedy M."/>
            <person name="Barry K."/>
            <person name="Grigoriev I.V."/>
            <person name="Miller A.N."/>
            <person name="O'Donnell K."/>
            <person name="Stajich J.E."/>
            <person name="Bonito G."/>
        </authorList>
    </citation>
    <scope>NUCLEOTIDE SEQUENCE</scope>
    <source>
        <strain evidence="8">KOD1015</strain>
    </source>
</reference>
<dbReference type="Pfam" id="PF03151">
    <property type="entry name" value="TPT"/>
    <property type="match status" value="1"/>
</dbReference>
<evidence type="ECO:0000256" key="1">
    <source>
        <dbReference type="ARBA" id="ARBA00004141"/>
    </source>
</evidence>
<keyword evidence="4 6" id="KW-0472">Membrane</keyword>
<sequence>MMVMSEVDFVLIGFIQVMLASVLGGLRWSLTQLLLERTDTKTGSLANPISTIFFLSPIMCICLGVVSVIFEGLGNIFGSVFFQSFSSAVSTLGLLFLGGLFAFAMVLAEFNLIARTSVVSLSVLGIVKEVFTIVVSALVFHDQLTPINILGLFVTLAGIGFYNFMKIREMRAKARRSAREIAEFGLDSTASAGTEISFRRRSSQNHGSRKQYRHLTREAENSLDLSSSDEAPMLRDQGDTTR</sequence>
<name>A0A9P6G4B7_9FUNG</name>
<keyword evidence="9" id="KW-1185">Reference proteome</keyword>
<evidence type="ECO:0000313" key="9">
    <source>
        <dbReference type="Proteomes" id="UP000780801"/>
    </source>
</evidence>
<proteinExistence type="predicted"/>
<evidence type="ECO:0000256" key="3">
    <source>
        <dbReference type="ARBA" id="ARBA00022989"/>
    </source>
</evidence>
<dbReference type="EMBL" id="JAABOA010000081">
    <property type="protein sequence ID" value="KAF9586041.1"/>
    <property type="molecule type" value="Genomic_DNA"/>
</dbReference>
<evidence type="ECO:0000256" key="2">
    <source>
        <dbReference type="ARBA" id="ARBA00022692"/>
    </source>
</evidence>
<feature type="compositionally biased region" description="Basic and acidic residues" evidence="5">
    <location>
        <begin position="232"/>
        <end position="242"/>
    </location>
</feature>
<feature type="transmembrane region" description="Helical" evidence="6">
    <location>
        <begin position="146"/>
        <end position="165"/>
    </location>
</feature>
<feature type="domain" description="Sugar phosphate transporter" evidence="7">
    <location>
        <begin position="3"/>
        <end position="163"/>
    </location>
</feature>
<accession>A0A9P6G4B7</accession>
<evidence type="ECO:0000256" key="5">
    <source>
        <dbReference type="SAM" id="MobiDB-lite"/>
    </source>
</evidence>
<dbReference type="OrthoDB" id="18894at2759"/>
<dbReference type="Proteomes" id="UP000780801">
    <property type="component" value="Unassembled WGS sequence"/>
</dbReference>
<protein>
    <submittedName>
        <fullName evidence="8">Triose-phosphate Transporter</fullName>
    </submittedName>
</protein>
<feature type="transmembrane region" description="Helical" evidence="6">
    <location>
        <begin position="118"/>
        <end position="140"/>
    </location>
</feature>
<comment type="subcellular location">
    <subcellularLocation>
        <location evidence="1">Membrane</location>
        <topology evidence="1">Multi-pass membrane protein</topology>
    </subcellularLocation>
</comment>
<evidence type="ECO:0000259" key="7">
    <source>
        <dbReference type="Pfam" id="PF03151"/>
    </source>
</evidence>